<feature type="domain" description="BON" evidence="2">
    <location>
        <begin position="191"/>
        <end position="242"/>
    </location>
</feature>
<evidence type="ECO:0000256" key="1">
    <source>
        <dbReference type="SAM" id="SignalP"/>
    </source>
</evidence>
<comment type="caution">
    <text evidence="4">The sequence shown here is derived from an EMBL/GenBank/DDBJ whole genome shotgun (WGS) entry which is preliminary data.</text>
</comment>
<keyword evidence="1" id="KW-0732">Signal</keyword>
<dbReference type="RefSeq" id="WP_125402982.1">
    <property type="nucleotide sequence ID" value="NZ_JBEHHI010000002.1"/>
</dbReference>
<accession>A0ABV3XUZ0</accession>
<dbReference type="InterPro" id="IPR007055">
    <property type="entry name" value="BON_dom"/>
</dbReference>
<evidence type="ECO:0000259" key="3">
    <source>
        <dbReference type="Pfam" id="PF13629"/>
    </source>
</evidence>
<feature type="domain" description="BON" evidence="2">
    <location>
        <begin position="257"/>
        <end position="312"/>
    </location>
</feature>
<dbReference type="Pfam" id="PF13629">
    <property type="entry name" value="T2SS-T3SS_pil_N"/>
    <property type="match status" value="1"/>
</dbReference>
<name>A0ABV3XUZ0_9RHOB</name>
<dbReference type="Pfam" id="PF04972">
    <property type="entry name" value="BON"/>
    <property type="match status" value="3"/>
</dbReference>
<evidence type="ECO:0000313" key="4">
    <source>
        <dbReference type="EMBL" id="MEX5729138.1"/>
    </source>
</evidence>
<feature type="domain" description="Pilus formation protein N-terminal" evidence="3">
    <location>
        <begin position="43"/>
        <end position="111"/>
    </location>
</feature>
<evidence type="ECO:0000259" key="2">
    <source>
        <dbReference type="Pfam" id="PF04972"/>
    </source>
</evidence>
<organism evidence="4 5">
    <name type="scientific">Rhodovulum iodosum</name>
    <dbReference type="NCBI Taxonomy" id="68291"/>
    <lineage>
        <taxon>Bacteria</taxon>
        <taxon>Pseudomonadati</taxon>
        <taxon>Pseudomonadota</taxon>
        <taxon>Alphaproteobacteria</taxon>
        <taxon>Rhodobacterales</taxon>
        <taxon>Paracoccaceae</taxon>
        <taxon>Rhodovulum</taxon>
    </lineage>
</organism>
<keyword evidence="5" id="KW-1185">Reference proteome</keyword>
<proteinExistence type="predicted"/>
<gene>
    <name evidence="4" type="ORF">Ga0609869_002491</name>
</gene>
<protein>
    <submittedName>
        <fullName evidence="4">Flp pilus assembly secretin CpaC</fullName>
    </submittedName>
</protein>
<dbReference type="Proteomes" id="UP001560019">
    <property type="component" value="Unassembled WGS sequence"/>
</dbReference>
<evidence type="ECO:0000313" key="5">
    <source>
        <dbReference type="Proteomes" id="UP001560019"/>
    </source>
</evidence>
<feature type="signal peptide" evidence="1">
    <location>
        <begin position="1"/>
        <end position="18"/>
    </location>
</feature>
<dbReference type="EMBL" id="JBEHHI010000002">
    <property type="protein sequence ID" value="MEX5729138.1"/>
    <property type="molecule type" value="Genomic_DNA"/>
</dbReference>
<reference evidence="4 5" key="1">
    <citation type="submission" date="2024-06" db="EMBL/GenBank/DDBJ databases">
        <title>Genome of Rhodovulum iodosum, a marine photoferrotroph.</title>
        <authorList>
            <person name="Bianchini G."/>
            <person name="Nikeleit V."/>
            <person name="Kappler A."/>
            <person name="Bryce C."/>
            <person name="Sanchez-Baracaldo P."/>
        </authorList>
    </citation>
    <scope>NUCLEOTIDE SEQUENCE [LARGE SCALE GENOMIC DNA]</scope>
    <source>
        <strain evidence="4 5">UT/N1</strain>
    </source>
</reference>
<dbReference type="Gene3D" id="3.40.1520.20">
    <property type="match status" value="1"/>
</dbReference>
<sequence>MVTLQGLVKAALAAIALATVSINISVHSAAAQSLELQDGGPTSTLDVAVDTAVVLESDQPFVELSIANPEIADISTLSDSAIYVLGKTPGRTTLILVGEDGKILNIVNILVTQDITEFETRLQEILPGEDITAFTANDGIVLSGTVSSASSMQQAIALAQRYAGDRVTNLMVVEAAEPQSAEIDIDEFRARLADLLPDEDITVGGANGGLVLSGTVSTRQRLGQAVDLAERYAPGKVSNLLTSGEVQEAPPADLLLEQIRAVFPRERISVNTVANTVILSGTVTSADRIGQTLELVRVFAPSAEITNLLSVQDKCTIRTRRGGELVETTVPCAD</sequence>
<dbReference type="InterPro" id="IPR032789">
    <property type="entry name" value="T2SS-T3SS_pil_N"/>
</dbReference>
<feature type="chain" id="PRO_5047537451" evidence="1">
    <location>
        <begin position="19"/>
        <end position="334"/>
    </location>
</feature>
<feature type="domain" description="BON" evidence="2">
    <location>
        <begin position="119"/>
        <end position="174"/>
    </location>
</feature>